<sequence length="28" mass="2891">VPWPNAQLAMGGSGREGGHNNVLVFALV</sequence>
<comment type="caution">
    <text evidence="1">The sequence shown here is derived from an EMBL/GenBank/DDBJ whole genome shotgun (WGS) entry which is preliminary data.</text>
</comment>
<name>A0A392USF2_9FABA</name>
<proteinExistence type="predicted"/>
<feature type="non-terminal residue" evidence="1">
    <location>
        <position position="1"/>
    </location>
</feature>
<dbReference type="Proteomes" id="UP000265520">
    <property type="component" value="Unassembled WGS sequence"/>
</dbReference>
<reference evidence="1 2" key="1">
    <citation type="journal article" date="2018" name="Front. Plant Sci.">
        <title>Red Clover (Trifolium pratense) and Zigzag Clover (T. medium) - A Picture of Genomic Similarities and Differences.</title>
        <authorList>
            <person name="Dluhosova J."/>
            <person name="Istvanek J."/>
            <person name="Nedelnik J."/>
            <person name="Repkova J."/>
        </authorList>
    </citation>
    <scope>NUCLEOTIDE SEQUENCE [LARGE SCALE GENOMIC DNA]</scope>
    <source>
        <strain evidence="2">cv. 10/8</strain>
        <tissue evidence="1">Leaf</tissue>
    </source>
</reference>
<gene>
    <name evidence="1" type="ORF">A2U01_0100219</name>
</gene>
<organism evidence="1 2">
    <name type="scientific">Trifolium medium</name>
    <dbReference type="NCBI Taxonomy" id="97028"/>
    <lineage>
        <taxon>Eukaryota</taxon>
        <taxon>Viridiplantae</taxon>
        <taxon>Streptophyta</taxon>
        <taxon>Embryophyta</taxon>
        <taxon>Tracheophyta</taxon>
        <taxon>Spermatophyta</taxon>
        <taxon>Magnoliopsida</taxon>
        <taxon>eudicotyledons</taxon>
        <taxon>Gunneridae</taxon>
        <taxon>Pentapetalae</taxon>
        <taxon>rosids</taxon>
        <taxon>fabids</taxon>
        <taxon>Fabales</taxon>
        <taxon>Fabaceae</taxon>
        <taxon>Papilionoideae</taxon>
        <taxon>50 kb inversion clade</taxon>
        <taxon>NPAAA clade</taxon>
        <taxon>Hologalegina</taxon>
        <taxon>IRL clade</taxon>
        <taxon>Trifolieae</taxon>
        <taxon>Trifolium</taxon>
    </lineage>
</organism>
<dbReference type="EMBL" id="LXQA010962482">
    <property type="protein sequence ID" value="MCI78948.1"/>
    <property type="molecule type" value="Genomic_DNA"/>
</dbReference>
<accession>A0A392USF2</accession>
<protein>
    <submittedName>
        <fullName evidence="1">Uncharacterized protein</fullName>
    </submittedName>
</protein>
<dbReference type="AlphaFoldDB" id="A0A392USF2"/>
<evidence type="ECO:0000313" key="2">
    <source>
        <dbReference type="Proteomes" id="UP000265520"/>
    </source>
</evidence>
<evidence type="ECO:0000313" key="1">
    <source>
        <dbReference type="EMBL" id="MCI78948.1"/>
    </source>
</evidence>
<keyword evidence="2" id="KW-1185">Reference proteome</keyword>